<dbReference type="Proteomes" id="UP000220078">
    <property type="component" value="Unassembled WGS sequence"/>
</dbReference>
<proteinExistence type="predicted"/>
<dbReference type="EMBL" id="NUAP01000042">
    <property type="protein sequence ID" value="PEN85929.1"/>
    <property type="molecule type" value="Genomic_DNA"/>
</dbReference>
<organism evidence="1 2">
    <name type="scientific">Bacillus toyonensis</name>
    <dbReference type="NCBI Taxonomy" id="155322"/>
    <lineage>
        <taxon>Bacteria</taxon>
        <taxon>Bacillati</taxon>
        <taxon>Bacillota</taxon>
        <taxon>Bacilli</taxon>
        <taxon>Bacillales</taxon>
        <taxon>Bacillaceae</taxon>
        <taxon>Bacillus</taxon>
        <taxon>Bacillus cereus group</taxon>
    </lineage>
</organism>
<comment type="caution">
    <text evidence="1">The sequence shown here is derived from an EMBL/GenBank/DDBJ whole genome shotgun (WGS) entry which is preliminary data.</text>
</comment>
<name>A0AB36T1H9_9BACI</name>
<accession>A0AB36T1H9</accession>
<protein>
    <submittedName>
        <fullName evidence="1">Uncharacterized protein</fullName>
    </submittedName>
</protein>
<sequence>MPFETGKGLPHTIITNAQNLRRDERVALGNGKRGSSLQEELKNIVSDFEKAGFSKETIKGNVKTCLIKLYTANEKNLH</sequence>
<evidence type="ECO:0000313" key="2">
    <source>
        <dbReference type="Proteomes" id="UP000220078"/>
    </source>
</evidence>
<gene>
    <name evidence="1" type="ORF">CN551_22800</name>
</gene>
<dbReference type="AlphaFoldDB" id="A0AB36T1H9"/>
<reference evidence="1 2" key="1">
    <citation type="submission" date="2017-09" db="EMBL/GenBank/DDBJ databases">
        <title>Large-scale bioinformatics analysis of Bacillus genomes uncovers conserved roles of natural products in bacterial physiology.</title>
        <authorList>
            <consortium name="Agbiome Team Llc"/>
            <person name="Bleich R.M."/>
            <person name="Kirk G.J."/>
            <person name="Santa Maria K.C."/>
            <person name="Allen S.E."/>
            <person name="Farag S."/>
            <person name="Shank E.A."/>
            <person name="Bowers A."/>
        </authorList>
    </citation>
    <scope>NUCLEOTIDE SEQUENCE [LARGE SCALE GENOMIC DNA]</scope>
    <source>
        <strain evidence="1 2">AFS027629</strain>
    </source>
</reference>
<evidence type="ECO:0000313" key="1">
    <source>
        <dbReference type="EMBL" id="PEN85929.1"/>
    </source>
</evidence>